<evidence type="ECO:0000313" key="4">
    <source>
        <dbReference type="EnsemblMetazoa" id="RPRC010834-PA"/>
    </source>
</evidence>
<sequence>DSDLERMWTCIKCSYAYNPLMSDNCDICWSVRSPPSLTEPSLITVTKDSVRYTPRKEHPNNLGPFKFPIDMDTDWTCSWIVVTW</sequence>
<keyword evidence="2" id="KW-0863">Zinc-finger</keyword>
<evidence type="ECO:0000256" key="1">
    <source>
        <dbReference type="ARBA" id="ARBA00022723"/>
    </source>
</evidence>
<reference evidence="4" key="1">
    <citation type="submission" date="2015-05" db="UniProtKB">
        <authorList>
            <consortium name="EnsemblMetazoa"/>
        </authorList>
    </citation>
    <scope>IDENTIFICATION</scope>
</reference>
<dbReference type="HOGENOM" id="CLU_2534021_0_0_1"/>
<dbReference type="Pfam" id="PF00641">
    <property type="entry name" value="Zn_ribbon_RanBP"/>
    <property type="match status" value="1"/>
</dbReference>
<dbReference type="EMBL" id="ACPB03024115">
    <property type="status" value="NOT_ANNOTATED_CDS"/>
    <property type="molecule type" value="Genomic_DNA"/>
</dbReference>
<keyword evidence="1" id="KW-0479">Metal-binding</keyword>
<dbReference type="InParanoid" id="T1I3G5"/>
<dbReference type="EnsemblMetazoa" id="RPRC010834-RA">
    <property type="protein sequence ID" value="RPRC010834-PA"/>
    <property type="gene ID" value="RPRC010834"/>
</dbReference>
<dbReference type="Gene3D" id="2.30.30.380">
    <property type="entry name" value="Zn-finger domain of Sec23/24"/>
    <property type="match status" value="1"/>
</dbReference>
<dbReference type="STRING" id="13249.T1I3G5"/>
<evidence type="ECO:0000313" key="5">
    <source>
        <dbReference type="Proteomes" id="UP000015103"/>
    </source>
</evidence>
<dbReference type="AlphaFoldDB" id="T1I3G5"/>
<dbReference type="Proteomes" id="UP000015103">
    <property type="component" value="Unassembled WGS sequence"/>
</dbReference>
<keyword evidence="3" id="KW-0862">Zinc</keyword>
<dbReference type="InterPro" id="IPR001876">
    <property type="entry name" value="Znf_RanBP2"/>
</dbReference>
<name>T1I3G5_RHOPR</name>
<protein>
    <submittedName>
        <fullName evidence="4">RanBP2-type domain-containing protein</fullName>
    </submittedName>
</protein>
<dbReference type="EMBL" id="ACPB03024114">
    <property type="status" value="NOT_ANNOTATED_CDS"/>
    <property type="molecule type" value="Genomic_DNA"/>
</dbReference>
<proteinExistence type="predicted"/>
<evidence type="ECO:0000256" key="2">
    <source>
        <dbReference type="ARBA" id="ARBA00022771"/>
    </source>
</evidence>
<evidence type="ECO:0000256" key="3">
    <source>
        <dbReference type="ARBA" id="ARBA00022833"/>
    </source>
</evidence>
<dbReference type="SUPFAM" id="SSF90209">
    <property type="entry name" value="Ran binding protein zinc finger-like"/>
    <property type="match status" value="1"/>
</dbReference>
<accession>T1I3G5</accession>
<keyword evidence="5" id="KW-1185">Reference proteome</keyword>
<dbReference type="InterPro" id="IPR036443">
    <property type="entry name" value="Znf_RanBP2_sf"/>
</dbReference>
<dbReference type="VEuPathDB" id="VectorBase:RPRC010834"/>
<dbReference type="GO" id="GO:0008270">
    <property type="term" value="F:zinc ion binding"/>
    <property type="evidence" value="ECO:0007669"/>
    <property type="project" value="UniProtKB-KW"/>
</dbReference>
<organism evidence="4 5">
    <name type="scientific">Rhodnius prolixus</name>
    <name type="common">Triatomid bug</name>
    <dbReference type="NCBI Taxonomy" id="13249"/>
    <lineage>
        <taxon>Eukaryota</taxon>
        <taxon>Metazoa</taxon>
        <taxon>Ecdysozoa</taxon>
        <taxon>Arthropoda</taxon>
        <taxon>Hexapoda</taxon>
        <taxon>Insecta</taxon>
        <taxon>Pterygota</taxon>
        <taxon>Neoptera</taxon>
        <taxon>Paraneoptera</taxon>
        <taxon>Hemiptera</taxon>
        <taxon>Heteroptera</taxon>
        <taxon>Panheteroptera</taxon>
        <taxon>Cimicomorpha</taxon>
        <taxon>Reduviidae</taxon>
        <taxon>Triatominae</taxon>
        <taxon>Rhodnius</taxon>
    </lineage>
</organism>